<keyword evidence="10" id="KW-1185">Reference proteome</keyword>
<name>A0A517SPE7_9BACT</name>
<evidence type="ECO:0000256" key="5">
    <source>
        <dbReference type="PROSITE-ProRule" id="PRU10141"/>
    </source>
</evidence>
<dbReference type="GO" id="GO:0005776">
    <property type="term" value="C:autophagosome"/>
    <property type="evidence" value="ECO:0007669"/>
    <property type="project" value="TreeGrafter"/>
</dbReference>
<dbReference type="Proteomes" id="UP000315003">
    <property type="component" value="Chromosome"/>
</dbReference>
<dbReference type="InterPro" id="IPR011009">
    <property type="entry name" value="Kinase-like_dom_sf"/>
</dbReference>
<evidence type="ECO:0000256" key="1">
    <source>
        <dbReference type="ARBA" id="ARBA00022679"/>
    </source>
</evidence>
<dbReference type="GO" id="GO:0005829">
    <property type="term" value="C:cytosol"/>
    <property type="evidence" value="ECO:0007669"/>
    <property type="project" value="TreeGrafter"/>
</dbReference>
<feature type="compositionally biased region" description="Low complexity" evidence="6">
    <location>
        <begin position="771"/>
        <end position="785"/>
    </location>
</feature>
<evidence type="ECO:0000256" key="2">
    <source>
        <dbReference type="ARBA" id="ARBA00022741"/>
    </source>
</evidence>
<dbReference type="PANTHER" id="PTHR24348:SF22">
    <property type="entry name" value="NON-SPECIFIC SERINE_THREONINE PROTEIN KINASE"/>
    <property type="match status" value="1"/>
</dbReference>
<dbReference type="GO" id="GO:0005524">
    <property type="term" value="F:ATP binding"/>
    <property type="evidence" value="ECO:0007669"/>
    <property type="project" value="UniProtKB-UniRule"/>
</dbReference>
<dbReference type="GO" id="GO:0000407">
    <property type="term" value="C:phagophore assembly site"/>
    <property type="evidence" value="ECO:0007669"/>
    <property type="project" value="TreeGrafter"/>
</dbReference>
<dbReference type="GO" id="GO:0004674">
    <property type="term" value="F:protein serine/threonine kinase activity"/>
    <property type="evidence" value="ECO:0007669"/>
    <property type="project" value="UniProtKB-EC"/>
</dbReference>
<keyword evidence="7" id="KW-0472">Membrane</keyword>
<feature type="transmembrane region" description="Helical" evidence="7">
    <location>
        <begin position="715"/>
        <end position="737"/>
    </location>
</feature>
<feature type="compositionally biased region" description="Polar residues" evidence="6">
    <location>
        <begin position="26"/>
        <end position="39"/>
    </location>
</feature>
<dbReference type="AlphaFoldDB" id="A0A517SPE7"/>
<organism evidence="9 10">
    <name type="scientific">Stieleria bergensis</name>
    <dbReference type="NCBI Taxonomy" id="2528025"/>
    <lineage>
        <taxon>Bacteria</taxon>
        <taxon>Pseudomonadati</taxon>
        <taxon>Planctomycetota</taxon>
        <taxon>Planctomycetia</taxon>
        <taxon>Pirellulales</taxon>
        <taxon>Pirellulaceae</taxon>
        <taxon>Stieleria</taxon>
    </lineage>
</organism>
<dbReference type="SUPFAM" id="SSF56112">
    <property type="entry name" value="Protein kinase-like (PK-like)"/>
    <property type="match status" value="1"/>
</dbReference>
<feature type="binding site" evidence="5">
    <location>
        <position position="74"/>
    </location>
    <ligand>
        <name>ATP</name>
        <dbReference type="ChEBI" id="CHEBI:30616"/>
    </ligand>
</feature>
<dbReference type="InterPro" id="IPR017441">
    <property type="entry name" value="Protein_kinase_ATP_BS"/>
</dbReference>
<keyword evidence="2 5" id="KW-0547">Nucleotide-binding</keyword>
<gene>
    <name evidence="9" type="primary">pknL_1</name>
    <name evidence="9" type="ORF">SV7mr_04790</name>
</gene>
<evidence type="ECO:0000313" key="9">
    <source>
        <dbReference type="EMBL" id="QDT57990.1"/>
    </source>
</evidence>
<dbReference type="CDD" id="cd14014">
    <property type="entry name" value="STKc_PknB_like"/>
    <property type="match status" value="1"/>
</dbReference>
<keyword evidence="4 5" id="KW-0067">ATP-binding</keyword>
<dbReference type="InterPro" id="IPR000719">
    <property type="entry name" value="Prot_kinase_dom"/>
</dbReference>
<feature type="domain" description="Protein kinase" evidence="8">
    <location>
        <begin position="45"/>
        <end position="322"/>
    </location>
</feature>
<sequence length="806" mass="89370">MFEDQGVESREPISELTEDQSAGDRLSSQKLSMQATTPPSEVPGYRLERFLGSGAFGQVWVGCDLNTGRPVAIKFFLHRGGVNWSLLSHEVKNLVQLSADRNIVQVLEVGWDNDPPYYVMELVTGGSLEDELKRCGTLTADQAVVLFRKICVGLNHSHSKGVLHCDLKPANILLGEDHEPRLADFGQSRMTDDQTPALGTLFYMAPEQASVGSSPSTGWDVYAAGAIMYRMVTGNAPYRTQETLDHLDAAGSLPKRLECYRHSIQQSPPPQQHLQTQGVDRLMGQIISRCIAADSRQRFTNVQEIIDALDRRDQVRLQRPLMLLGVLGPMLLLIATAVFAFRTVDNAVDRTRDALHTEAEGSNQLAAKFAARTLENELDRYFRLSLQETSKATFQQHVRDALQDPPLKQALDEIAAAGTSREARQRTQARDVLLDSASRLKLNEYFQSRLQNYLGAPETAHVPRLATIFVTDPHGTIVAIAYKDPVSREQDSSGRNYAYRTYYHGLENDLEDSTPIASIQPLSNIHLSSAFQSTATGLWKIAISLPVYFDRPKRLVEGEPTDDLKRKPDAVFVATINLGEIELLQSEQKDKVAVLLDARQGNLQGTVLQHPWMESDQGKAAVREGARFQVEPAMMSALLDGQNVAYTDPIAKVDDSEDYQGEWIAAMQPVWVPESQAIADSRRRSPEDRKSGLLVLVQYHLSAVLSPVRKMRDSLIWEGSVAVVAIFLVSVTLWFWVRRGNRPGNRRLATEVPQMGRLRSTVAAESTSPLAAESNSAESNSAGAAQHRQSPEGAELTETIEVEKQV</sequence>
<feature type="transmembrane region" description="Helical" evidence="7">
    <location>
        <begin position="321"/>
        <end position="341"/>
    </location>
</feature>
<keyword evidence="7" id="KW-1133">Transmembrane helix</keyword>
<dbReference type="EC" id="2.7.11.1" evidence="9"/>
<dbReference type="Gene3D" id="3.30.450.20">
    <property type="entry name" value="PAS domain"/>
    <property type="match status" value="1"/>
</dbReference>
<dbReference type="PROSITE" id="PS50011">
    <property type="entry name" value="PROTEIN_KINASE_DOM"/>
    <property type="match status" value="1"/>
</dbReference>
<evidence type="ECO:0000256" key="7">
    <source>
        <dbReference type="SAM" id="Phobius"/>
    </source>
</evidence>
<dbReference type="Pfam" id="PF00069">
    <property type="entry name" value="Pkinase"/>
    <property type="match status" value="1"/>
</dbReference>
<feature type="region of interest" description="Disordered" evidence="6">
    <location>
        <begin position="1"/>
        <end position="40"/>
    </location>
</feature>
<evidence type="ECO:0000256" key="3">
    <source>
        <dbReference type="ARBA" id="ARBA00022777"/>
    </source>
</evidence>
<evidence type="ECO:0000259" key="8">
    <source>
        <dbReference type="PROSITE" id="PS50011"/>
    </source>
</evidence>
<feature type="region of interest" description="Disordered" evidence="6">
    <location>
        <begin position="763"/>
        <end position="806"/>
    </location>
</feature>
<evidence type="ECO:0000256" key="6">
    <source>
        <dbReference type="SAM" id="MobiDB-lite"/>
    </source>
</evidence>
<evidence type="ECO:0000313" key="10">
    <source>
        <dbReference type="Proteomes" id="UP000315003"/>
    </source>
</evidence>
<keyword evidence="3 9" id="KW-0418">Kinase</keyword>
<dbReference type="RefSeq" id="WP_419187990.1">
    <property type="nucleotide sequence ID" value="NZ_CP036272.1"/>
</dbReference>
<keyword evidence="7" id="KW-0812">Transmembrane</keyword>
<proteinExistence type="predicted"/>
<keyword evidence="1 9" id="KW-0808">Transferase</keyword>
<evidence type="ECO:0000256" key="4">
    <source>
        <dbReference type="ARBA" id="ARBA00022840"/>
    </source>
</evidence>
<dbReference type="InterPro" id="IPR008271">
    <property type="entry name" value="Ser/Thr_kinase_AS"/>
</dbReference>
<dbReference type="SMART" id="SM00220">
    <property type="entry name" value="S_TKc"/>
    <property type="match status" value="1"/>
</dbReference>
<dbReference type="Gene3D" id="1.10.510.10">
    <property type="entry name" value="Transferase(Phosphotransferase) domain 1"/>
    <property type="match status" value="1"/>
</dbReference>
<dbReference type="EMBL" id="CP036272">
    <property type="protein sequence ID" value="QDT57990.1"/>
    <property type="molecule type" value="Genomic_DNA"/>
</dbReference>
<dbReference type="GO" id="GO:0016020">
    <property type="term" value="C:membrane"/>
    <property type="evidence" value="ECO:0007669"/>
    <property type="project" value="TreeGrafter"/>
</dbReference>
<dbReference type="PANTHER" id="PTHR24348">
    <property type="entry name" value="SERINE/THREONINE-PROTEIN KINASE UNC-51-RELATED"/>
    <property type="match status" value="1"/>
</dbReference>
<dbReference type="PROSITE" id="PS00108">
    <property type="entry name" value="PROTEIN_KINASE_ST"/>
    <property type="match status" value="1"/>
</dbReference>
<reference evidence="9 10" key="1">
    <citation type="submission" date="2019-02" db="EMBL/GenBank/DDBJ databases">
        <title>Deep-cultivation of Planctomycetes and their phenomic and genomic characterization uncovers novel biology.</title>
        <authorList>
            <person name="Wiegand S."/>
            <person name="Jogler M."/>
            <person name="Boedeker C."/>
            <person name="Pinto D."/>
            <person name="Vollmers J."/>
            <person name="Rivas-Marin E."/>
            <person name="Kohn T."/>
            <person name="Peeters S.H."/>
            <person name="Heuer A."/>
            <person name="Rast P."/>
            <person name="Oberbeckmann S."/>
            <person name="Bunk B."/>
            <person name="Jeske O."/>
            <person name="Meyerdierks A."/>
            <person name="Storesund J.E."/>
            <person name="Kallscheuer N."/>
            <person name="Luecker S."/>
            <person name="Lage O.M."/>
            <person name="Pohl T."/>
            <person name="Merkel B.J."/>
            <person name="Hornburger P."/>
            <person name="Mueller R.-W."/>
            <person name="Bruemmer F."/>
            <person name="Labrenz M."/>
            <person name="Spormann A.M."/>
            <person name="Op den Camp H."/>
            <person name="Overmann J."/>
            <person name="Amann R."/>
            <person name="Jetten M.S.M."/>
            <person name="Mascher T."/>
            <person name="Medema M.H."/>
            <person name="Devos D.P."/>
            <person name="Kaster A.-K."/>
            <person name="Ovreas L."/>
            <person name="Rohde M."/>
            <person name="Galperin M.Y."/>
            <person name="Jogler C."/>
        </authorList>
    </citation>
    <scope>NUCLEOTIDE SEQUENCE [LARGE SCALE GENOMIC DNA]</scope>
    <source>
        <strain evidence="9 10">SV_7m_r</strain>
    </source>
</reference>
<protein>
    <submittedName>
        <fullName evidence="9">Serine/threonine-protein kinase PknL</fullName>
        <ecNumber evidence="9">2.7.11.1</ecNumber>
    </submittedName>
</protein>
<dbReference type="PROSITE" id="PS00107">
    <property type="entry name" value="PROTEIN_KINASE_ATP"/>
    <property type="match status" value="1"/>
</dbReference>
<accession>A0A517SPE7</accession>
<dbReference type="InterPro" id="IPR045269">
    <property type="entry name" value="Atg1-like"/>
</dbReference>